<sequence length="113" mass="12342">MVYSEEMLFGLLIFSVLVLRGVFSEIAQELPNPCADAPSESARIICEQLHKWDRQARAKPPVGSLAALPPAIPGKMRLVAAELAPITASPYQCMDLECLCTYLKGQLFGFSIS</sequence>
<dbReference type="AlphaFoldDB" id="A0A183DA38"/>
<proteinExistence type="predicted"/>
<evidence type="ECO:0000256" key="1">
    <source>
        <dbReference type="SAM" id="SignalP"/>
    </source>
</evidence>
<dbReference type="EMBL" id="UYRT01012025">
    <property type="protein sequence ID" value="VDK51355.1"/>
    <property type="molecule type" value="Genomic_DNA"/>
</dbReference>
<feature type="chain" id="PRO_5043138696" evidence="1">
    <location>
        <begin position="25"/>
        <end position="113"/>
    </location>
</feature>
<dbReference type="OrthoDB" id="5857081at2759"/>
<organism evidence="4">
    <name type="scientific">Gongylonema pulchrum</name>
    <dbReference type="NCBI Taxonomy" id="637853"/>
    <lineage>
        <taxon>Eukaryota</taxon>
        <taxon>Metazoa</taxon>
        <taxon>Ecdysozoa</taxon>
        <taxon>Nematoda</taxon>
        <taxon>Chromadorea</taxon>
        <taxon>Rhabditida</taxon>
        <taxon>Spirurina</taxon>
        <taxon>Spiruromorpha</taxon>
        <taxon>Spiruroidea</taxon>
        <taxon>Gongylonematidae</taxon>
        <taxon>Gongylonema</taxon>
    </lineage>
</organism>
<protein>
    <submittedName>
        <fullName evidence="4">Secreted protein</fullName>
    </submittedName>
</protein>
<keyword evidence="3" id="KW-1185">Reference proteome</keyword>
<evidence type="ECO:0000313" key="2">
    <source>
        <dbReference type="EMBL" id="VDK51355.1"/>
    </source>
</evidence>
<dbReference type="WBParaSite" id="GPUH_0000558701-mRNA-1">
    <property type="protein sequence ID" value="GPUH_0000558701-mRNA-1"/>
    <property type="gene ID" value="GPUH_0000558701"/>
</dbReference>
<evidence type="ECO:0000313" key="4">
    <source>
        <dbReference type="WBParaSite" id="GPUH_0000558701-mRNA-1"/>
    </source>
</evidence>
<feature type="signal peptide" evidence="1">
    <location>
        <begin position="1"/>
        <end position="24"/>
    </location>
</feature>
<reference evidence="4" key="1">
    <citation type="submission" date="2016-06" db="UniProtKB">
        <authorList>
            <consortium name="WormBaseParasite"/>
        </authorList>
    </citation>
    <scope>IDENTIFICATION</scope>
</reference>
<reference evidence="2 3" key="2">
    <citation type="submission" date="2018-11" db="EMBL/GenBank/DDBJ databases">
        <authorList>
            <consortium name="Pathogen Informatics"/>
        </authorList>
    </citation>
    <scope>NUCLEOTIDE SEQUENCE [LARGE SCALE GENOMIC DNA]</scope>
</reference>
<keyword evidence="1" id="KW-0732">Signal</keyword>
<dbReference type="Proteomes" id="UP000271098">
    <property type="component" value="Unassembled WGS sequence"/>
</dbReference>
<evidence type="ECO:0000313" key="3">
    <source>
        <dbReference type="Proteomes" id="UP000271098"/>
    </source>
</evidence>
<name>A0A183DA38_9BILA</name>
<accession>A0A183DA38</accession>
<gene>
    <name evidence="2" type="ORF">GPUH_LOCUS5579</name>
</gene>